<dbReference type="RefSeq" id="WP_284321143.1">
    <property type="nucleotide sequence ID" value="NZ_BSOB01000018.1"/>
</dbReference>
<gene>
    <name evidence="1" type="ORF">GCM10007901_23820</name>
</gene>
<organism evidence="1 2">
    <name type="scientific">Dyella acidisoli</name>
    <dbReference type="NCBI Taxonomy" id="1867834"/>
    <lineage>
        <taxon>Bacteria</taxon>
        <taxon>Pseudomonadati</taxon>
        <taxon>Pseudomonadota</taxon>
        <taxon>Gammaproteobacteria</taxon>
        <taxon>Lysobacterales</taxon>
        <taxon>Rhodanobacteraceae</taxon>
        <taxon>Dyella</taxon>
    </lineage>
</organism>
<protein>
    <submittedName>
        <fullName evidence="1">Uncharacterized protein</fullName>
    </submittedName>
</protein>
<sequence length="176" mass="19794">MDLNLSNVPRFSADVPDLLALWKLGMINVEEVQALASELLSCGIVANQLIDILVLSEDESDSIRTKFNSFLLQEEGGDISNRDAIRRLAGKISISILDRAITPMEGATFLWNVVLRSHEREFHELDPFIYAASEMRDRPADHKLFEDAILNEAKDWASRHKLYENGRSSEGPIGNI</sequence>
<name>A0ABQ5XNX8_9GAMM</name>
<dbReference type="EMBL" id="BSOB01000018">
    <property type="protein sequence ID" value="GLQ93431.1"/>
    <property type="molecule type" value="Genomic_DNA"/>
</dbReference>
<reference evidence="2" key="1">
    <citation type="journal article" date="2019" name="Int. J. Syst. Evol. Microbiol.">
        <title>The Global Catalogue of Microorganisms (GCM) 10K type strain sequencing project: providing services to taxonomists for standard genome sequencing and annotation.</title>
        <authorList>
            <consortium name="The Broad Institute Genomics Platform"/>
            <consortium name="The Broad Institute Genome Sequencing Center for Infectious Disease"/>
            <person name="Wu L."/>
            <person name="Ma J."/>
        </authorList>
    </citation>
    <scope>NUCLEOTIDE SEQUENCE [LARGE SCALE GENOMIC DNA]</scope>
    <source>
        <strain evidence="2">NBRC 111980</strain>
    </source>
</reference>
<accession>A0ABQ5XNX8</accession>
<evidence type="ECO:0000313" key="1">
    <source>
        <dbReference type="EMBL" id="GLQ93431.1"/>
    </source>
</evidence>
<evidence type="ECO:0000313" key="2">
    <source>
        <dbReference type="Proteomes" id="UP001156670"/>
    </source>
</evidence>
<keyword evidence="2" id="KW-1185">Reference proteome</keyword>
<comment type="caution">
    <text evidence="1">The sequence shown here is derived from an EMBL/GenBank/DDBJ whole genome shotgun (WGS) entry which is preliminary data.</text>
</comment>
<proteinExistence type="predicted"/>
<dbReference type="Proteomes" id="UP001156670">
    <property type="component" value="Unassembled WGS sequence"/>
</dbReference>